<organism evidence="2 3">
    <name type="scientific">Stylosanthes scabra</name>
    <dbReference type="NCBI Taxonomy" id="79078"/>
    <lineage>
        <taxon>Eukaryota</taxon>
        <taxon>Viridiplantae</taxon>
        <taxon>Streptophyta</taxon>
        <taxon>Embryophyta</taxon>
        <taxon>Tracheophyta</taxon>
        <taxon>Spermatophyta</taxon>
        <taxon>Magnoliopsida</taxon>
        <taxon>eudicotyledons</taxon>
        <taxon>Gunneridae</taxon>
        <taxon>Pentapetalae</taxon>
        <taxon>rosids</taxon>
        <taxon>fabids</taxon>
        <taxon>Fabales</taxon>
        <taxon>Fabaceae</taxon>
        <taxon>Papilionoideae</taxon>
        <taxon>50 kb inversion clade</taxon>
        <taxon>dalbergioids sensu lato</taxon>
        <taxon>Dalbergieae</taxon>
        <taxon>Pterocarpus clade</taxon>
        <taxon>Stylosanthes</taxon>
    </lineage>
</organism>
<dbReference type="Proteomes" id="UP001341840">
    <property type="component" value="Unassembled WGS sequence"/>
</dbReference>
<accession>A0ABU6ZNI2</accession>
<proteinExistence type="predicted"/>
<protein>
    <submittedName>
        <fullName evidence="2">Uncharacterized protein</fullName>
    </submittedName>
</protein>
<keyword evidence="3" id="KW-1185">Reference proteome</keyword>
<reference evidence="2 3" key="1">
    <citation type="journal article" date="2023" name="Plants (Basel)">
        <title>Bridging the Gap: Combining Genomics and Transcriptomics Approaches to Understand Stylosanthes scabra, an Orphan Legume from the Brazilian Caatinga.</title>
        <authorList>
            <person name="Ferreira-Neto J.R.C."/>
            <person name="da Silva M.D."/>
            <person name="Binneck E."/>
            <person name="de Melo N.F."/>
            <person name="da Silva R.H."/>
            <person name="de Melo A.L.T.M."/>
            <person name="Pandolfi V."/>
            <person name="Bustamante F.O."/>
            <person name="Brasileiro-Vidal A.C."/>
            <person name="Benko-Iseppon A.M."/>
        </authorList>
    </citation>
    <scope>NUCLEOTIDE SEQUENCE [LARGE SCALE GENOMIC DNA]</scope>
    <source>
        <tissue evidence="2">Leaves</tissue>
    </source>
</reference>
<evidence type="ECO:0000256" key="1">
    <source>
        <dbReference type="SAM" id="MobiDB-lite"/>
    </source>
</evidence>
<evidence type="ECO:0000313" key="3">
    <source>
        <dbReference type="Proteomes" id="UP001341840"/>
    </source>
</evidence>
<name>A0ABU6ZNI2_9FABA</name>
<dbReference type="EMBL" id="JASCZI010272793">
    <property type="protein sequence ID" value="MED6223514.1"/>
    <property type="molecule type" value="Genomic_DNA"/>
</dbReference>
<evidence type="ECO:0000313" key="2">
    <source>
        <dbReference type="EMBL" id="MED6223514.1"/>
    </source>
</evidence>
<gene>
    <name evidence="2" type="ORF">PIB30_074646</name>
</gene>
<feature type="region of interest" description="Disordered" evidence="1">
    <location>
        <begin position="1"/>
        <end position="24"/>
    </location>
</feature>
<sequence length="98" mass="11727">MAEAEPWGAVKKVDHPRNRKQRNSLAIKCSRIRRQGLREEERCYRVLRMNSKQMPLQWHANAFFFELVCAKAASKKVITIKELEKKLNDVKIKKRRYE</sequence>
<comment type="caution">
    <text evidence="2">The sequence shown here is derived from an EMBL/GenBank/DDBJ whole genome shotgun (WGS) entry which is preliminary data.</text>
</comment>